<evidence type="ECO:0000313" key="3">
    <source>
        <dbReference type="Proteomes" id="UP000190105"/>
    </source>
</evidence>
<dbReference type="AlphaFoldDB" id="A0A1T4WX03"/>
<name>A0A1T4WX03_9CLOT</name>
<dbReference type="STRING" id="1147123.SAMN05443428_104125"/>
<keyword evidence="1" id="KW-1133">Transmembrane helix</keyword>
<dbReference type="RefSeq" id="WP_078695754.1">
    <property type="nucleotide sequence ID" value="NZ_FUYH01000004.1"/>
</dbReference>
<evidence type="ECO:0000313" key="2">
    <source>
        <dbReference type="EMBL" id="SKA81846.1"/>
    </source>
</evidence>
<dbReference type="Proteomes" id="UP000190105">
    <property type="component" value="Unassembled WGS sequence"/>
</dbReference>
<keyword evidence="1" id="KW-0472">Membrane</keyword>
<organism evidence="2 3">
    <name type="scientific">Caloramator quimbayensis</name>
    <dbReference type="NCBI Taxonomy" id="1147123"/>
    <lineage>
        <taxon>Bacteria</taxon>
        <taxon>Bacillati</taxon>
        <taxon>Bacillota</taxon>
        <taxon>Clostridia</taxon>
        <taxon>Eubacteriales</taxon>
        <taxon>Clostridiaceae</taxon>
        <taxon>Caloramator</taxon>
    </lineage>
</organism>
<keyword evidence="3" id="KW-1185">Reference proteome</keyword>
<dbReference type="OrthoDB" id="1913562at2"/>
<gene>
    <name evidence="2" type="ORF">SAMN05443428_104125</name>
</gene>
<reference evidence="3" key="1">
    <citation type="submission" date="2017-02" db="EMBL/GenBank/DDBJ databases">
        <authorList>
            <person name="Varghese N."/>
            <person name="Submissions S."/>
        </authorList>
    </citation>
    <scope>NUCLEOTIDE SEQUENCE [LARGE SCALE GENOMIC DNA]</scope>
    <source>
        <strain evidence="3">USBA 833</strain>
    </source>
</reference>
<dbReference type="EMBL" id="FUYH01000004">
    <property type="protein sequence ID" value="SKA81846.1"/>
    <property type="molecule type" value="Genomic_DNA"/>
</dbReference>
<evidence type="ECO:0000256" key="1">
    <source>
        <dbReference type="SAM" id="Phobius"/>
    </source>
</evidence>
<accession>A0A1T4WX03</accession>
<proteinExistence type="predicted"/>
<protein>
    <submittedName>
        <fullName evidence="2">Uncharacterized protein</fullName>
    </submittedName>
</protein>
<keyword evidence="1" id="KW-0812">Transmembrane</keyword>
<feature type="transmembrane region" description="Helical" evidence="1">
    <location>
        <begin position="6"/>
        <end position="26"/>
    </location>
</feature>
<sequence>MIKKGFAAIYIIILLIPVMLFSFKMIDLTVIDYKIGSNIYIKQQALYNAEAGIEFAYKTLQEYNYPKSFNKTYYINIDENNVEILDRKAYWESMAVVKISSKTQNSIIEYLVDSTGSYKGFNYNISKTVKHIE</sequence>